<organism evidence="3 4">
    <name type="scientific">Modestobacter roseus</name>
    <dbReference type="NCBI Taxonomy" id="1181884"/>
    <lineage>
        <taxon>Bacteria</taxon>
        <taxon>Bacillati</taxon>
        <taxon>Actinomycetota</taxon>
        <taxon>Actinomycetes</taxon>
        <taxon>Geodermatophilales</taxon>
        <taxon>Geodermatophilaceae</taxon>
        <taxon>Modestobacter</taxon>
    </lineage>
</organism>
<keyword evidence="4" id="KW-1185">Reference proteome</keyword>
<dbReference type="AlphaFoldDB" id="A0A562IT54"/>
<gene>
    <name evidence="3" type="ORF">JD78_02744</name>
</gene>
<reference evidence="3 4" key="1">
    <citation type="submission" date="2019-07" db="EMBL/GenBank/DDBJ databases">
        <title>R&amp;d 2014.</title>
        <authorList>
            <person name="Klenk H.-P."/>
        </authorList>
    </citation>
    <scope>NUCLEOTIDE SEQUENCE [LARGE SCALE GENOMIC DNA]</scope>
    <source>
        <strain evidence="3 4">DSM 45764</strain>
    </source>
</reference>
<feature type="transmembrane region" description="Helical" evidence="2">
    <location>
        <begin position="751"/>
        <end position="773"/>
    </location>
</feature>
<keyword evidence="2" id="KW-0812">Transmembrane</keyword>
<accession>A0A562IT54</accession>
<keyword evidence="2" id="KW-1133">Transmembrane helix</keyword>
<evidence type="ECO:0000256" key="1">
    <source>
        <dbReference type="SAM" id="MobiDB-lite"/>
    </source>
</evidence>
<dbReference type="Proteomes" id="UP000321490">
    <property type="component" value="Unassembled WGS sequence"/>
</dbReference>
<feature type="transmembrane region" description="Helical" evidence="2">
    <location>
        <begin position="317"/>
        <end position="340"/>
    </location>
</feature>
<dbReference type="EMBL" id="VLKF01000001">
    <property type="protein sequence ID" value="TWH74209.1"/>
    <property type="molecule type" value="Genomic_DNA"/>
</dbReference>
<feature type="region of interest" description="Disordered" evidence="1">
    <location>
        <begin position="1"/>
        <end position="25"/>
    </location>
</feature>
<protein>
    <recommendedName>
        <fullName evidence="5">Membrane protein YfhO</fullName>
    </recommendedName>
</protein>
<feature type="transmembrane region" description="Helical" evidence="2">
    <location>
        <begin position="202"/>
        <end position="233"/>
    </location>
</feature>
<feature type="transmembrane region" description="Helical" evidence="2">
    <location>
        <begin position="432"/>
        <end position="451"/>
    </location>
</feature>
<sequence>MTGTGSQAAVLQRAHEAPAGAQGSGALVTGSGRPALRWLGPLLAYLLVAGLQLLLVRRWAPRFFWFDDSQAQFGPMAWWLGQNLEGGRPPLMDPDLGMGGNVVADMQYGVLDPLHWALQYLVASSDDFLTISWAYGAGMLLLLGSGSLLVLLQHRVRPALAVAGAVGIGSSGFVVWYGSSWWPLLWATACLPWLWVGLRSRSALGVLVTGLASWALLTSGNPYAFPFAGLVIVGQLLEYRREYGSWRGVLNVRALSRVAACAGGLIIALPTLLSTLQLSEVMGRPQPGELIGNDGFAVPNLADVLLGGATLLGQTNAWTGTIGLVPAMATMLVALPLAALVDWRRAWRCPGVLTGLLVWGAAVLATQLPTQVSVFRYPVRYLVYVEVFLPLAVLIALTVAPRLSRPRLGWAVGLVAAQVAVAVSRAPVLLKWHLLTLVVELIALAAVVLLLRAGTGGSLTGGPTGRPVRSVAAAVLVLAVAAAFPIGEQMMVSLQDRADALAGAPSSGGAPLRALDAGRDVGTTVDDYRAESYAPDEQLTVITWGFDGDRGWEDGVVNGSGNVVAGLAPGYASLAVWQAALNDHWCRGVWGATCSEPAELLAEAGDTGSPWLDLMSSDTVLLSTGAPEEVLDHFAAAWTQVSADDTWLRYERDDGLPGRITAAEGVTVSGEGWTSGLARVDQPMDSYVVSTGDQGGTLALRIPYYPGMTASLDGRPLPVTTVEGAALAVGLPSGIDRGRLDLSYAPAGAGAVVPATLAGLAVIALAAVAGGVARRRGAR</sequence>
<evidence type="ECO:0000313" key="4">
    <source>
        <dbReference type="Proteomes" id="UP000321490"/>
    </source>
</evidence>
<proteinExistence type="predicted"/>
<keyword evidence="2" id="KW-0472">Membrane</keyword>
<feature type="transmembrane region" description="Helical" evidence="2">
    <location>
        <begin position="352"/>
        <end position="369"/>
    </location>
</feature>
<feature type="transmembrane region" description="Helical" evidence="2">
    <location>
        <begin position="133"/>
        <end position="152"/>
    </location>
</feature>
<feature type="transmembrane region" description="Helical" evidence="2">
    <location>
        <begin position="471"/>
        <end position="487"/>
    </location>
</feature>
<feature type="transmembrane region" description="Helical" evidence="2">
    <location>
        <begin position="159"/>
        <end position="182"/>
    </location>
</feature>
<feature type="transmembrane region" description="Helical" evidence="2">
    <location>
        <begin position="42"/>
        <end position="60"/>
    </location>
</feature>
<evidence type="ECO:0000256" key="2">
    <source>
        <dbReference type="SAM" id="Phobius"/>
    </source>
</evidence>
<feature type="transmembrane region" description="Helical" evidence="2">
    <location>
        <begin position="408"/>
        <end position="426"/>
    </location>
</feature>
<evidence type="ECO:0008006" key="5">
    <source>
        <dbReference type="Google" id="ProtNLM"/>
    </source>
</evidence>
<comment type="caution">
    <text evidence="3">The sequence shown here is derived from an EMBL/GenBank/DDBJ whole genome shotgun (WGS) entry which is preliminary data.</text>
</comment>
<name>A0A562IT54_9ACTN</name>
<feature type="transmembrane region" description="Helical" evidence="2">
    <location>
        <begin position="381"/>
        <end position="401"/>
    </location>
</feature>
<feature type="transmembrane region" description="Helical" evidence="2">
    <location>
        <begin position="254"/>
        <end position="273"/>
    </location>
</feature>
<evidence type="ECO:0000313" key="3">
    <source>
        <dbReference type="EMBL" id="TWH74209.1"/>
    </source>
</evidence>